<name>A0A9W6NQX0_9ACTN</name>
<dbReference type="InterPro" id="IPR011047">
    <property type="entry name" value="Quinoprotein_ADH-like_sf"/>
</dbReference>
<dbReference type="EMBL" id="BSFP01000075">
    <property type="protein sequence ID" value="GLL06640.1"/>
    <property type="molecule type" value="Genomic_DNA"/>
</dbReference>
<dbReference type="Gene3D" id="2.130.10.10">
    <property type="entry name" value="YVTN repeat-like/Quinoprotein amine dehydrogenase"/>
    <property type="match status" value="1"/>
</dbReference>
<accession>A0A9W6NQX0</accession>
<dbReference type="Proteomes" id="UP001143480">
    <property type="component" value="Unassembled WGS sequence"/>
</dbReference>
<gene>
    <name evidence="2" type="ORF">GCM10017581_083900</name>
</gene>
<dbReference type="AlphaFoldDB" id="A0A9W6NQX0"/>
<dbReference type="InterPro" id="IPR015943">
    <property type="entry name" value="WD40/YVTN_repeat-like_dom_sf"/>
</dbReference>
<evidence type="ECO:0000313" key="2">
    <source>
        <dbReference type="EMBL" id="GLL06640.1"/>
    </source>
</evidence>
<evidence type="ECO:0000259" key="1">
    <source>
        <dbReference type="Pfam" id="PF13360"/>
    </source>
</evidence>
<dbReference type="SUPFAM" id="SSF50998">
    <property type="entry name" value="Quinoprotein alcohol dehydrogenase-like"/>
    <property type="match status" value="1"/>
</dbReference>
<evidence type="ECO:0000313" key="3">
    <source>
        <dbReference type="Proteomes" id="UP001143480"/>
    </source>
</evidence>
<organism evidence="2 3">
    <name type="scientific">Dactylosporangium matsuzakiense</name>
    <dbReference type="NCBI Taxonomy" id="53360"/>
    <lineage>
        <taxon>Bacteria</taxon>
        <taxon>Bacillati</taxon>
        <taxon>Actinomycetota</taxon>
        <taxon>Actinomycetes</taxon>
        <taxon>Micromonosporales</taxon>
        <taxon>Micromonosporaceae</taxon>
        <taxon>Dactylosporangium</taxon>
    </lineage>
</organism>
<reference evidence="2" key="2">
    <citation type="submission" date="2023-01" db="EMBL/GenBank/DDBJ databases">
        <authorList>
            <person name="Sun Q."/>
            <person name="Evtushenko L."/>
        </authorList>
    </citation>
    <scope>NUCLEOTIDE SEQUENCE</scope>
    <source>
        <strain evidence="2">VKM Ac-1321</strain>
    </source>
</reference>
<comment type="caution">
    <text evidence="2">The sequence shown here is derived from an EMBL/GenBank/DDBJ whole genome shotgun (WGS) entry which is preliminary data.</text>
</comment>
<feature type="domain" description="Pyrrolo-quinoline quinone repeat" evidence="1">
    <location>
        <begin position="220"/>
        <end position="362"/>
    </location>
</feature>
<sequence>MSGPEHGGGVIELGQADAWVPVETPRPRRGLSGPGRLVLAVLVLAVAVAVPVRSEPALGALLHIGTGGSAVTLGGGRIYVIRAGQGLEVYSAHGARLWTRTLSEAQQLDYGTAGATVIGGRGGPGWTPDTVTVLDPGTGAERWTRSGVAAAGRAGRLVVLLDTSQWRSDPPLPPVHLIAVDESTGAPVWDVRVPDGSMPEYAHAGDISWDLTSLTVLDPDGTLREYDLGTGAVARTSHLQRPGGPIGSVTLGPGGRQVAVAGTEVGAGEQVYDRATGRLLWQVDDGEYRLDPCAPQLWCRPDGGKLLAYDAATGREAWRVDGFDTVLAAEGGALALGSLGRMDAITGATVLVVDARTGAVRARLDGWHPVPVQGGGVVVWHRPEGELTATVGLLNPASGAVAVSGTGDGWGGQPSCAADDRIVACGVAGDLTAWPRPAAARP</sequence>
<reference evidence="2" key="1">
    <citation type="journal article" date="2014" name="Int. J. Syst. Evol. Microbiol.">
        <title>Complete genome sequence of Corynebacterium casei LMG S-19264T (=DSM 44701T), isolated from a smear-ripened cheese.</title>
        <authorList>
            <consortium name="US DOE Joint Genome Institute (JGI-PGF)"/>
            <person name="Walter F."/>
            <person name="Albersmeier A."/>
            <person name="Kalinowski J."/>
            <person name="Ruckert C."/>
        </authorList>
    </citation>
    <scope>NUCLEOTIDE SEQUENCE</scope>
    <source>
        <strain evidence="2">VKM Ac-1321</strain>
    </source>
</reference>
<dbReference type="Pfam" id="PF13360">
    <property type="entry name" value="PQQ_2"/>
    <property type="match status" value="1"/>
</dbReference>
<keyword evidence="3" id="KW-1185">Reference proteome</keyword>
<protein>
    <recommendedName>
        <fullName evidence="1">Pyrrolo-quinoline quinone repeat domain-containing protein</fullName>
    </recommendedName>
</protein>
<dbReference type="RefSeq" id="WP_261963361.1">
    <property type="nucleotide sequence ID" value="NZ_BAAAXA010000003.1"/>
</dbReference>
<proteinExistence type="predicted"/>
<dbReference type="InterPro" id="IPR002372">
    <property type="entry name" value="PQQ_rpt_dom"/>
</dbReference>